<evidence type="ECO:0000313" key="3">
    <source>
        <dbReference type="Proteomes" id="UP001597187"/>
    </source>
</evidence>
<evidence type="ECO:0000256" key="1">
    <source>
        <dbReference type="SAM" id="MobiDB-lite"/>
    </source>
</evidence>
<accession>A0ABD6B1C9</accession>
<feature type="region of interest" description="Disordered" evidence="1">
    <location>
        <begin position="1"/>
        <end position="20"/>
    </location>
</feature>
<keyword evidence="3" id="KW-1185">Reference proteome</keyword>
<dbReference type="EMBL" id="JBHUDC010000008">
    <property type="protein sequence ID" value="MFD1515661.1"/>
    <property type="molecule type" value="Genomic_DNA"/>
</dbReference>
<proteinExistence type="predicted"/>
<dbReference type="AlphaFoldDB" id="A0ABD6B1C9"/>
<name>A0ABD6B1C9_9EURY</name>
<gene>
    <name evidence="2" type="ORF">ACFSBT_20475</name>
</gene>
<protein>
    <submittedName>
        <fullName evidence="2">Uncharacterized protein</fullName>
    </submittedName>
</protein>
<organism evidence="2 3">
    <name type="scientific">Halomarina rubra</name>
    <dbReference type="NCBI Taxonomy" id="2071873"/>
    <lineage>
        <taxon>Archaea</taxon>
        <taxon>Methanobacteriati</taxon>
        <taxon>Methanobacteriota</taxon>
        <taxon>Stenosarchaea group</taxon>
        <taxon>Halobacteria</taxon>
        <taxon>Halobacteriales</taxon>
        <taxon>Natronomonadaceae</taxon>
        <taxon>Halomarina</taxon>
    </lineage>
</organism>
<comment type="caution">
    <text evidence="2">The sequence shown here is derived from an EMBL/GenBank/DDBJ whole genome shotgun (WGS) entry which is preliminary data.</text>
</comment>
<sequence length="149" mass="16266">MADLADQPVPSDTRCPECGGEPAHDTVKHRLQALGYLHDDLRLTCSDCGERWTCGVPIGEFDKPELAADFECPCGETRLVHWIDATGRNARGDIALGVKCPNEDCRHFEWIGRETDANNVAMTGYEHLGGQTAGADAYGYPEVDDATDQ</sequence>
<reference evidence="2 3" key="1">
    <citation type="journal article" date="2019" name="Int. J. Syst. Evol. Microbiol.">
        <title>The Global Catalogue of Microorganisms (GCM) 10K type strain sequencing project: providing services to taxonomists for standard genome sequencing and annotation.</title>
        <authorList>
            <consortium name="The Broad Institute Genomics Platform"/>
            <consortium name="The Broad Institute Genome Sequencing Center for Infectious Disease"/>
            <person name="Wu L."/>
            <person name="Ma J."/>
        </authorList>
    </citation>
    <scope>NUCLEOTIDE SEQUENCE [LARGE SCALE GENOMIC DNA]</scope>
    <source>
        <strain evidence="2 3">CGMCC 1.12563</strain>
    </source>
</reference>
<evidence type="ECO:0000313" key="2">
    <source>
        <dbReference type="EMBL" id="MFD1515661.1"/>
    </source>
</evidence>
<dbReference type="Proteomes" id="UP001597187">
    <property type="component" value="Unassembled WGS sequence"/>
</dbReference>
<dbReference type="RefSeq" id="WP_250875568.1">
    <property type="nucleotide sequence ID" value="NZ_JALXFV010000008.1"/>
</dbReference>